<feature type="domain" description="STAS" evidence="1">
    <location>
        <begin position="17"/>
        <end position="113"/>
    </location>
</feature>
<sequence>MKFSVDKHEKYVVFKLNEDKLNSIITPMLKSELILLNAEGIRNVILDLSEVKYSDSSGLSAILLAHRLCKGNDQEGTFVLTGVSSSVEKLIKISQLENVINLIPTIDEAIDFIFMEEIERDLKGEAEE</sequence>
<dbReference type="RefSeq" id="WP_103788291.1">
    <property type="nucleotide sequence ID" value="NZ_PQVF01000004.1"/>
</dbReference>
<protein>
    <submittedName>
        <fullName evidence="2">Anti-anti-sigma factor</fullName>
    </submittedName>
</protein>
<evidence type="ECO:0000259" key="1">
    <source>
        <dbReference type="PROSITE" id="PS50801"/>
    </source>
</evidence>
<evidence type="ECO:0000313" key="3">
    <source>
        <dbReference type="Proteomes" id="UP000236893"/>
    </source>
</evidence>
<dbReference type="CDD" id="cd07043">
    <property type="entry name" value="STAS_anti-anti-sigma_factors"/>
    <property type="match status" value="1"/>
</dbReference>
<proteinExistence type="predicted"/>
<evidence type="ECO:0000313" key="2">
    <source>
        <dbReference type="EMBL" id="POY37383.1"/>
    </source>
</evidence>
<dbReference type="InterPro" id="IPR002645">
    <property type="entry name" value="STAS_dom"/>
</dbReference>
<dbReference type="PROSITE" id="PS50801">
    <property type="entry name" value="STAS"/>
    <property type="match status" value="1"/>
</dbReference>
<dbReference type="Pfam" id="PF01740">
    <property type="entry name" value="STAS"/>
    <property type="match status" value="1"/>
</dbReference>
<dbReference type="GO" id="GO:0043856">
    <property type="term" value="F:anti-sigma factor antagonist activity"/>
    <property type="evidence" value="ECO:0007669"/>
    <property type="project" value="TreeGrafter"/>
</dbReference>
<keyword evidence="3" id="KW-1185">Reference proteome</keyword>
<gene>
    <name evidence="2" type="ORF">C3K47_06370</name>
</gene>
<accession>A0A2S5A5K6</accession>
<dbReference type="SUPFAM" id="SSF52091">
    <property type="entry name" value="SpoIIaa-like"/>
    <property type="match status" value="1"/>
</dbReference>
<reference evidence="2 3" key="1">
    <citation type="submission" date="2018-01" db="EMBL/GenBank/DDBJ databases">
        <authorList>
            <person name="Gaut B.S."/>
            <person name="Morton B.R."/>
            <person name="Clegg M.T."/>
            <person name="Duvall M.R."/>
        </authorList>
    </citation>
    <scope>NUCLEOTIDE SEQUENCE [LARGE SCALE GENOMIC DNA]</scope>
    <source>
        <strain evidence="2 3">HR-AV</strain>
    </source>
</reference>
<dbReference type="OrthoDB" id="9796110at2"/>
<dbReference type="Gene3D" id="3.30.750.24">
    <property type="entry name" value="STAS domain"/>
    <property type="match status" value="1"/>
</dbReference>
<dbReference type="PANTHER" id="PTHR33495">
    <property type="entry name" value="ANTI-SIGMA FACTOR ANTAGONIST TM_1081-RELATED-RELATED"/>
    <property type="match status" value="1"/>
</dbReference>
<dbReference type="InterPro" id="IPR036513">
    <property type="entry name" value="STAS_dom_sf"/>
</dbReference>
<dbReference type="EMBL" id="PQVF01000004">
    <property type="protein sequence ID" value="POY37383.1"/>
    <property type="molecule type" value="Genomic_DNA"/>
</dbReference>
<organism evidence="2 3">
    <name type="scientific">Solitalea longa</name>
    <dbReference type="NCBI Taxonomy" id="2079460"/>
    <lineage>
        <taxon>Bacteria</taxon>
        <taxon>Pseudomonadati</taxon>
        <taxon>Bacteroidota</taxon>
        <taxon>Sphingobacteriia</taxon>
        <taxon>Sphingobacteriales</taxon>
        <taxon>Sphingobacteriaceae</taxon>
        <taxon>Solitalea</taxon>
    </lineage>
</organism>
<comment type="caution">
    <text evidence="2">The sequence shown here is derived from an EMBL/GenBank/DDBJ whole genome shotgun (WGS) entry which is preliminary data.</text>
</comment>
<name>A0A2S5A5K6_9SPHI</name>
<dbReference type="Proteomes" id="UP000236893">
    <property type="component" value="Unassembled WGS sequence"/>
</dbReference>
<dbReference type="AlphaFoldDB" id="A0A2S5A5K6"/>